<evidence type="ECO:0000313" key="2">
    <source>
        <dbReference type="Proteomes" id="UP000245119"/>
    </source>
</evidence>
<evidence type="ECO:0000313" key="1">
    <source>
        <dbReference type="EMBL" id="PVD20520.1"/>
    </source>
</evidence>
<protein>
    <submittedName>
        <fullName evidence="1">Uncharacterized protein</fullName>
    </submittedName>
</protein>
<dbReference type="Proteomes" id="UP000245119">
    <property type="component" value="Linkage Group LG12"/>
</dbReference>
<comment type="caution">
    <text evidence="1">The sequence shown here is derived from an EMBL/GenBank/DDBJ whole genome shotgun (WGS) entry which is preliminary data.</text>
</comment>
<name>A0A2T7NH73_POMCA</name>
<proteinExistence type="predicted"/>
<reference evidence="1 2" key="1">
    <citation type="submission" date="2018-04" db="EMBL/GenBank/DDBJ databases">
        <title>The genome of golden apple snail Pomacea canaliculata provides insight into stress tolerance and invasive adaptation.</title>
        <authorList>
            <person name="Liu C."/>
            <person name="Liu B."/>
            <person name="Ren Y."/>
            <person name="Zhang Y."/>
            <person name="Wang H."/>
            <person name="Li S."/>
            <person name="Jiang F."/>
            <person name="Yin L."/>
            <person name="Zhang G."/>
            <person name="Qian W."/>
            <person name="Fan W."/>
        </authorList>
    </citation>
    <scope>NUCLEOTIDE SEQUENCE [LARGE SCALE GENOMIC DNA]</scope>
    <source>
        <strain evidence="1">SZHN2017</strain>
        <tissue evidence="1">Muscle</tissue>
    </source>
</reference>
<gene>
    <name evidence="1" type="ORF">C0Q70_18676</name>
</gene>
<keyword evidence="2" id="KW-1185">Reference proteome</keyword>
<organism evidence="1 2">
    <name type="scientific">Pomacea canaliculata</name>
    <name type="common">Golden apple snail</name>
    <dbReference type="NCBI Taxonomy" id="400727"/>
    <lineage>
        <taxon>Eukaryota</taxon>
        <taxon>Metazoa</taxon>
        <taxon>Spiralia</taxon>
        <taxon>Lophotrochozoa</taxon>
        <taxon>Mollusca</taxon>
        <taxon>Gastropoda</taxon>
        <taxon>Caenogastropoda</taxon>
        <taxon>Architaenioglossa</taxon>
        <taxon>Ampullarioidea</taxon>
        <taxon>Ampullariidae</taxon>
        <taxon>Pomacea</taxon>
    </lineage>
</organism>
<dbReference type="EMBL" id="PZQS01000012">
    <property type="protein sequence ID" value="PVD20520.1"/>
    <property type="molecule type" value="Genomic_DNA"/>
</dbReference>
<accession>A0A2T7NH73</accession>
<dbReference type="AlphaFoldDB" id="A0A2T7NH73"/>
<sequence length="61" mass="7047">MSSLELVSHFMEQSSLRERNNLSETCSGRKELGLVLGMSFDFFDRRRSHLITGKAIKKDTR</sequence>